<evidence type="ECO:0000256" key="3">
    <source>
        <dbReference type="PROSITE-ProRule" id="PRU00339"/>
    </source>
</evidence>
<sequence>MTASSAITLEQALEWLENQRITLDREPFEVIRYGEWLLEHNQLHKLGNDVWAFLEQLGLAAAELGKLDLAELCQARLKARFTDSSRVQLLQGVILEAKGKTEEAKQLYEELIKKEPSNILANKRRLACFRAMPNGLAMATEGLAELVDMFPADQEAWLELASLYLQQYKYAQAAYALEELVLLAPHNSFYLLKYAETLYTSGEVAKAYKIYLRILELGEGNMSRENYNNKTDRVRGPWVRTLWGIKMCTSRLMNAPAPPKGADTQITASNVDKIDTLVTKLLLDSVYAPDVDPPAPSSSRAAARAVLAPSSA</sequence>
<evidence type="ECO:0000256" key="5">
    <source>
        <dbReference type="SAM" id="MobiDB-lite"/>
    </source>
</evidence>
<dbReference type="GO" id="GO:0072546">
    <property type="term" value="C:EMC complex"/>
    <property type="evidence" value="ECO:0007669"/>
    <property type="project" value="UniProtKB-UniRule"/>
</dbReference>
<dbReference type="InterPro" id="IPR055217">
    <property type="entry name" value="TPR_EMC2"/>
</dbReference>
<feature type="repeat" description="TPR" evidence="3">
    <location>
        <begin position="85"/>
        <end position="118"/>
    </location>
</feature>
<gene>
    <name evidence="7" type="ORF">Malapachy_1681</name>
</gene>
<comment type="caution">
    <text evidence="7">The sequence shown here is derived from an EMBL/GenBank/DDBJ whole genome shotgun (WGS) entry which is preliminary data.</text>
</comment>
<evidence type="ECO:0000259" key="6">
    <source>
        <dbReference type="Pfam" id="PF22890"/>
    </source>
</evidence>
<dbReference type="InterPro" id="IPR019734">
    <property type="entry name" value="TPR_rpt"/>
</dbReference>
<evidence type="ECO:0000256" key="1">
    <source>
        <dbReference type="ARBA" id="ARBA00022737"/>
    </source>
</evidence>
<evidence type="ECO:0000256" key="2">
    <source>
        <dbReference type="ARBA" id="ARBA00022803"/>
    </source>
</evidence>
<feature type="compositionally biased region" description="Low complexity" evidence="5">
    <location>
        <begin position="297"/>
        <end position="312"/>
    </location>
</feature>
<keyword evidence="1" id="KW-0677">Repeat</keyword>
<dbReference type="PANTHER" id="PTHR12760">
    <property type="entry name" value="TETRATRICOPEPTIDE REPEAT PROTEIN"/>
    <property type="match status" value="1"/>
</dbReference>
<accession>A0A0M9VN78</accession>
<reference evidence="7 8" key="1">
    <citation type="submission" date="2015-07" db="EMBL/GenBank/DDBJ databases">
        <title>Draft Genome Sequence of Malassezia furfur CBS1878 and Malassezia pachydermatis CBS1879.</title>
        <authorList>
            <person name="Triana S."/>
            <person name="Ohm R."/>
            <person name="Gonzalez A."/>
            <person name="DeCock H."/>
            <person name="Restrepo S."/>
            <person name="Celis A."/>
        </authorList>
    </citation>
    <scope>NUCLEOTIDE SEQUENCE [LARGE SCALE GENOMIC DNA]</scope>
    <source>
        <strain evidence="7 8">CBS 1879</strain>
    </source>
</reference>
<dbReference type="Proteomes" id="UP000037751">
    <property type="component" value="Unassembled WGS sequence"/>
</dbReference>
<dbReference type="VEuPathDB" id="FungiDB:Malapachy_1681"/>
<dbReference type="InterPro" id="IPR039856">
    <property type="entry name" value="EMC2-like"/>
</dbReference>
<dbReference type="InterPro" id="IPR011990">
    <property type="entry name" value="TPR-like_helical_dom_sf"/>
</dbReference>
<feature type="repeat" description="TPR" evidence="3">
    <location>
        <begin position="154"/>
        <end position="187"/>
    </location>
</feature>
<protein>
    <recommendedName>
        <fullName evidence="4">ER membrane protein complex subunit 2</fullName>
    </recommendedName>
</protein>
<dbReference type="GeneID" id="28728058"/>
<dbReference type="OrthoDB" id="124397at2759"/>
<organism evidence="7 8">
    <name type="scientific">Malassezia pachydermatis</name>
    <dbReference type="NCBI Taxonomy" id="77020"/>
    <lineage>
        <taxon>Eukaryota</taxon>
        <taxon>Fungi</taxon>
        <taxon>Dikarya</taxon>
        <taxon>Basidiomycota</taxon>
        <taxon>Ustilaginomycotina</taxon>
        <taxon>Malasseziomycetes</taxon>
        <taxon>Malasseziales</taxon>
        <taxon>Malasseziaceae</taxon>
        <taxon>Malassezia</taxon>
    </lineage>
</organism>
<evidence type="ECO:0000256" key="4">
    <source>
        <dbReference type="RuleBase" id="RU367091"/>
    </source>
</evidence>
<feature type="domain" description="EMC2 TPR-like" evidence="6">
    <location>
        <begin position="88"/>
        <end position="197"/>
    </location>
</feature>
<dbReference type="PROSITE" id="PS50005">
    <property type="entry name" value="TPR"/>
    <property type="match status" value="2"/>
</dbReference>
<evidence type="ECO:0000313" key="8">
    <source>
        <dbReference type="Proteomes" id="UP000037751"/>
    </source>
</evidence>
<keyword evidence="8" id="KW-1185">Reference proteome</keyword>
<dbReference type="Gene3D" id="1.25.40.10">
    <property type="entry name" value="Tetratricopeptide repeat domain"/>
    <property type="match status" value="1"/>
</dbReference>
<keyword evidence="2 3" id="KW-0802">TPR repeat</keyword>
<comment type="similarity">
    <text evidence="4">Belongs to the EMC2 family.</text>
</comment>
<keyword evidence="4" id="KW-0472">Membrane</keyword>
<proteinExistence type="inferred from homology"/>
<dbReference type="STRING" id="77020.A0A0M9VN78"/>
<dbReference type="SMART" id="SM00028">
    <property type="entry name" value="TPR"/>
    <property type="match status" value="3"/>
</dbReference>
<dbReference type="AlphaFoldDB" id="A0A0M9VN78"/>
<dbReference type="SUPFAM" id="SSF48452">
    <property type="entry name" value="TPR-like"/>
    <property type="match status" value="2"/>
</dbReference>
<dbReference type="EMBL" id="LGAV01000007">
    <property type="protein sequence ID" value="KOS13062.1"/>
    <property type="molecule type" value="Genomic_DNA"/>
</dbReference>
<dbReference type="RefSeq" id="XP_017990694.1">
    <property type="nucleotide sequence ID" value="XM_018136183.1"/>
</dbReference>
<evidence type="ECO:0000313" key="7">
    <source>
        <dbReference type="EMBL" id="KOS13062.1"/>
    </source>
</evidence>
<comment type="subcellular location">
    <subcellularLocation>
        <location evidence="4">Endoplasmic reticulum membrane</location>
        <topology evidence="4">Peripheral membrane protein</topology>
        <orientation evidence="4">Cytoplasmic side</orientation>
    </subcellularLocation>
</comment>
<dbReference type="Pfam" id="PF22890">
    <property type="entry name" value="TPR_EMC2"/>
    <property type="match status" value="1"/>
</dbReference>
<comment type="function">
    <text evidence="4">Part of the endoplasmic reticulum membrane protein complex (EMC) that enables the energy-independent insertion into endoplasmic reticulum membranes of newly synthesized membrane proteins.</text>
</comment>
<keyword evidence="4" id="KW-0256">Endoplasmic reticulum</keyword>
<name>A0A0M9VN78_9BASI</name>
<feature type="region of interest" description="Disordered" evidence="5">
    <location>
        <begin position="290"/>
        <end position="312"/>
    </location>
</feature>
<comment type="subunit">
    <text evidence="4">Component of the ER membrane protein complex (EMC).</text>
</comment>